<gene>
    <name evidence="2" type="ORF">AVDCRST_MAG88-1517</name>
</gene>
<protein>
    <submittedName>
        <fullName evidence="2">Uncharacterized protein</fullName>
    </submittedName>
</protein>
<dbReference type="AlphaFoldDB" id="A0A6J4UXK1"/>
<dbReference type="EMBL" id="CADCWM010000463">
    <property type="protein sequence ID" value="CAA9561166.1"/>
    <property type="molecule type" value="Genomic_DNA"/>
</dbReference>
<organism evidence="2">
    <name type="scientific">uncultured Thermomicrobiales bacterium</name>
    <dbReference type="NCBI Taxonomy" id="1645740"/>
    <lineage>
        <taxon>Bacteria</taxon>
        <taxon>Pseudomonadati</taxon>
        <taxon>Thermomicrobiota</taxon>
        <taxon>Thermomicrobia</taxon>
        <taxon>Thermomicrobiales</taxon>
        <taxon>environmental samples</taxon>
    </lineage>
</organism>
<accession>A0A6J4UXK1</accession>
<sequence>MAFAGANGGPARFVLWLSKTFLETREDETREDGRADSRPGFERSHSE</sequence>
<reference evidence="2" key="1">
    <citation type="submission" date="2020-02" db="EMBL/GenBank/DDBJ databases">
        <authorList>
            <person name="Meier V. D."/>
        </authorList>
    </citation>
    <scope>NUCLEOTIDE SEQUENCE</scope>
    <source>
        <strain evidence="2">AVDCRST_MAG88</strain>
    </source>
</reference>
<proteinExistence type="predicted"/>
<evidence type="ECO:0000313" key="2">
    <source>
        <dbReference type="EMBL" id="CAA9561166.1"/>
    </source>
</evidence>
<feature type="region of interest" description="Disordered" evidence="1">
    <location>
        <begin position="25"/>
        <end position="47"/>
    </location>
</feature>
<evidence type="ECO:0000256" key="1">
    <source>
        <dbReference type="SAM" id="MobiDB-lite"/>
    </source>
</evidence>
<name>A0A6J4UXK1_9BACT</name>